<evidence type="ECO:0000256" key="2">
    <source>
        <dbReference type="PROSITE-ProRule" id="PRU00169"/>
    </source>
</evidence>
<dbReference type="PROSITE" id="PS50110">
    <property type="entry name" value="RESPONSE_REGULATORY"/>
    <property type="match status" value="1"/>
</dbReference>
<dbReference type="EMBL" id="QUOT01000001">
    <property type="protein sequence ID" value="REL30871.1"/>
    <property type="molecule type" value="Genomic_DNA"/>
</dbReference>
<feature type="modified residue" description="4-aspartylphosphate" evidence="2">
    <location>
        <position position="61"/>
    </location>
</feature>
<gene>
    <name evidence="5" type="ORF">DXX94_09140</name>
</gene>
<keyword evidence="2" id="KW-0597">Phosphoprotein</keyword>
<feature type="domain" description="Response regulatory" evidence="3">
    <location>
        <begin position="10"/>
        <end position="122"/>
    </location>
</feature>
<comment type="caution">
    <text evidence="5">The sequence shown here is derived from an EMBL/GenBank/DDBJ whole genome shotgun (WGS) entry which is preliminary data.</text>
</comment>
<dbReference type="Gene3D" id="3.40.50.2300">
    <property type="match status" value="1"/>
</dbReference>
<evidence type="ECO:0000256" key="1">
    <source>
        <dbReference type="ARBA" id="ARBA00023012"/>
    </source>
</evidence>
<dbReference type="InterPro" id="IPR001789">
    <property type="entry name" value="Sig_transdc_resp-reg_receiver"/>
</dbReference>
<keyword evidence="6" id="KW-1185">Reference proteome</keyword>
<dbReference type="Gene3D" id="2.40.50.1020">
    <property type="entry name" value="LytTr DNA-binding domain"/>
    <property type="match status" value="1"/>
</dbReference>
<keyword evidence="1" id="KW-0902">Two-component regulatory system</keyword>
<dbReference type="Proteomes" id="UP000256899">
    <property type="component" value="Unassembled WGS sequence"/>
</dbReference>
<dbReference type="Pfam" id="PF00072">
    <property type="entry name" value="Response_reg"/>
    <property type="match status" value="1"/>
</dbReference>
<accession>A0A3E0U1M6</accession>
<organism evidence="5 6">
    <name type="scientific">Thalassotalea euphylliae</name>
    <dbReference type="NCBI Taxonomy" id="1655234"/>
    <lineage>
        <taxon>Bacteria</taxon>
        <taxon>Pseudomonadati</taxon>
        <taxon>Pseudomonadota</taxon>
        <taxon>Gammaproteobacteria</taxon>
        <taxon>Alteromonadales</taxon>
        <taxon>Colwelliaceae</taxon>
        <taxon>Thalassotalea</taxon>
    </lineage>
</organism>
<dbReference type="SMART" id="SM00448">
    <property type="entry name" value="REC"/>
    <property type="match status" value="1"/>
</dbReference>
<dbReference type="RefSeq" id="WP_116015339.1">
    <property type="nucleotide sequence ID" value="NZ_QUOT01000001.1"/>
</dbReference>
<dbReference type="PANTHER" id="PTHR37299">
    <property type="entry name" value="TRANSCRIPTIONAL REGULATOR-RELATED"/>
    <property type="match status" value="1"/>
</dbReference>
<dbReference type="AlphaFoldDB" id="A0A3E0U1M6"/>
<name>A0A3E0U1M6_9GAMM</name>
<keyword evidence="5" id="KW-0238">DNA-binding</keyword>
<evidence type="ECO:0000313" key="5">
    <source>
        <dbReference type="EMBL" id="REL30871.1"/>
    </source>
</evidence>
<dbReference type="GO" id="GO:0003677">
    <property type="term" value="F:DNA binding"/>
    <property type="evidence" value="ECO:0007669"/>
    <property type="project" value="UniProtKB-KW"/>
</dbReference>
<reference evidence="6" key="1">
    <citation type="submission" date="2018-08" db="EMBL/GenBank/DDBJ databases">
        <title>Thalassotalea euphylliae genome.</title>
        <authorList>
            <person name="Summers S."/>
            <person name="Rice S.A."/>
            <person name="Freckelton M.L."/>
            <person name="Nedved B.T."/>
            <person name="Hadfield M.G."/>
        </authorList>
    </citation>
    <scope>NUCLEOTIDE SEQUENCE [LARGE SCALE GENOMIC DNA]</scope>
    <source>
        <strain evidence="6">H3</strain>
    </source>
</reference>
<evidence type="ECO:0000259" key="4">
    <source>
        <dbReference type="PROSITE" id="PS50930"/>
    </source>
</evidence>
<proteinExistence type="predicted"/>
<dbReference type="GO" id="GO:0000156">
    <property type="term" value="F:phosphorelay response regulator activity"/>
    <property type="evidence" value="ECO:0007669"/>
    <property type="project" value="InterPro"/>
</dbReference>
<dbReference type="PANTHER" id="PTHR37299:SF1">
    <property type="entry name" value="STAGE 0 SPORULATION PROTEIN A HOMOLOG"/>
    <property type="match status" value="1"/>
</dbReference>
<protein>
    <submittedName>
        <fullName evidence="5">DNA-binding response regulator</fullName>
    </submittedName>
</protein>
<dbReference type="SMART" id="SM00850">
    <property type="entry name" value="LytTR"/>
    <property type="match status" value="1"/>
</dbReference>
<sequence>MSELKIAAKRVMLIDDEPAAINHLRSVINTFDELEIIAEIGDGRKAIKEIIKQKPDIVFLDIEMPEVTGFEVAKVTEDISYQLVFVTAYDHYALEAFDTKAIDYLLKPVRPSVLKKCINKILHQEDMALEALEEQKGQSDSLVLSDGKAMRVVNQRHITYIEGIGRYRCIHLNQAGIDLHRMPTIVSGTTLDDFESQLSTSAFTRLHRSFIVSIEQIVEISVESRRHYVSLMEGDMKIPVARAKVSELKSALNKGQ</sequence>
<dbReference type="PROSITE" id="PS50930">
    <property type="entry name" value="HTH_LYTTR"/>
    <property type="match status" value="1"/>
</dbReference>
<dbReference type="Pfam" id="PF04397">
    <property type="entry name" value="LytTR"/>
    <property type="match status" value="1"/>
</dbReference>
<dbReference type="InterPro" id="IPR046947">
    <property type="entry name" value="LytR-like"/>
</dbReference>
<evidence type="ECO:0000313" key="6">
    <source>
        <dbReference type="Proteomes" id="UP000256899"/>
    </source>
</evidence>
<feature type="domain" description="HTH LytTR-type" evidence="4">
    <location>
        <begin position="142"/>
        <end position="254"/>
    </location>
</feature>
<dbReference type="SUPFAM" id="SSF52172">
    <property type="entry name" value="CheY-like"/>
    <property type="match status" value="1"/>
</dbReference>
<dbReference type="InterPro" id="IPR011006">
    <property type="entry name" value="CheY-like_superfamily"/>
</dbReference>
<evidence type="ECO:0000259" key="3">
    <source>
        <dbReference type="PROSITE" id="PS50110"/>
    </source>
</evidence>
<dbReference type="InterPro" id="IPR007492">
    <property type="entry name" value="LytTR_DNA-bd_dom"/>
</dbReference>